<dbReference type="SUPFAM" id="SSF53756">
    <property type="entry name" value="UDP-Glycosyltransferase/glycogen phosphorylase"/>
    <property type="match status" value="1"/>
</dbReference>
<comment type="similarity">
    <text evidence="2">Belongs to the glycosyltransferase 28 family.</text>
</comment>
<dbReference type="EMBL" id="FOGT01000001">
    <property type="protein sequence ID" value="SER40147.1"/>
    <property type="molecule type" value="Genomic_DNA"/>
</dbReference>
<dbReference type="InterPro" id="IPR007235">
    <property type="entry name" value="Glyco_trans_28_C"/>
</dbReference>
<dbReference type="PANTHER" id="PTHR43025:SF3">
    <property type="entry name" value="MONOGALACTOSYLDIACYLGLYCEROL SYNTHASE 1, CHLOROPLASTIC"/>
    <property type="match status" value="1"/>
</dbReference>
<name>A0A1H9NWH3_9BACI</name>
<keyword evidence="3" id="KW-0328">Glycosyltransferase</keyword>
<dbReference type="Gene3D" id="3.40.50.2000">
    <property type="entry name" value="Glycogen Phosphorylase B"/>
    <property type="match status" value="1"/>
</dbReference>
<feature type="domain" description="Glycosyl transferase family 28 C-terminal" evidence="5">
    <location>
        <begin position="203"/>
        <end position="337"/>
    </location>
</feature>
<proteinExistence type="inferred from homology"/>
<dbReference type="Proteomes" id="UP000198571">
    <property type="component" value="Unassembled WGS sequence"/>
</dbReference>
<evidence type="ECO:0000259" key="6">
    <source>
        <dbReference type="Pfam" id="PF06925"/>
    </source>
</evidence>
<dbReference type="Pfam" id="PF04101">
    <property type="entry name" value="Glyco_tran_28_C"/>
    <property type="match status" value="1"/>
</dbReference>
<dbReference type="GO" id="GO:0016020">
    <property type="term" value="C:membrane"/>
    <property type="evidence" value="ECO:0007669"/>
    <property type="project" value="UniProtKB-SubCell"/>
</dbReference>
<evidence type="ECO:0000313" key="8">
    <source>
        <dbReference type="Proteomes" id="UP000198571"/>
    </source>
</evidence>
<dbReference type="STRING" id="1601833.SAMN05518684_10127"/>
<dbReference type="GO" id="GO:0016758">
    <property type="term" value="F:hexosyltransferase activity"/>
    <property type="evidence" value="ECO:0007669"/>
    <property type="project" value="InterPro"/>
</dbReference>
<evidence type="ECO:0000256" key="1">
    <source>
        <dbReference type="ARBA" id="ARBA00004370"/>
    </source>
</evidence>
<organism evidence="7 8">
    <name type="scientific">Salipaludibacillus aurantiacus</name>
    <dbReference type="NCBI Taxonomy" id="1601833"/>
    <lineage>
        <taxon>Bacteria</taxon>
        <taxon>Bacillati</taxon>
        <taxon>Bacillota</taxon>
        <taxon>Bacilli</taxon>
        <taxon>Bacillales</taxon>
        <taxon>Bacillaceae</taxon>
    </lineage>
</organism>
<dbReference type="RefSeq" id="WP_177174124.1">
    <property type="nucleotide sequence ID" value="NZ_FOGT01000001.1"/>
</dbReference>
<dbReference type="InterPro" id="IPR050519">
    <property type="entry name" value="Glycosyltransf_28_UgtP"/>
</dbReference>
<dbReference type="Pfam" id="PF06925">
    <property type="entry name" value="MGDG_synth"/>
    <property type="match status" value="1"/>
</dbReference>
<accession>A0A1H9NWH3</accession>
<protein>
    <submittedName>
        <fullName evidence="7">Processive 1,2-diacylglycerol beta-glucosyltransferase</fullName>
    </submittedName>
</protein>
<evidence type="ECO:0000259" key="5">
    <source>
        <dbReference type="Pfam" id="PF04101"/>
    </source>
</evidence>
<keyword evidence="8" id="KW-1185">Reference proteome</keyword>
<evidence type="ECO:0000256" key="3">
    <source>
        <dbReference type="ARBA" id="ARBA00022676"/>
    </source>
</evidence>
<dbReference type="AlphaFoldDB" id="A0A1H9NWH3"/>
<keyword evidence="4 7" id="KW-0808">Transferase</keyword>
<sequence>MKGQPLIFSASIGNGHNQAAKALQEELLIKGVHAEVVDTFHAIHPYLHHFVLQSYLRLLKISPGVWRKMYFYAEDYPLFLLLDQFGSLFVDQLYGMVEESACPFMISTHPFVTAFLSKLKQKKQIKAPLYTVITDFVLHPAYLRQEIDGYFTASHKVDEFAAKHQVSPGSFFSTGIPILKNHCLQTPKAAAREQLRLDKNIKTLLIAGGGMGLTNYVNILKALETLPESVQILCMVGHNQRVKQRIINQKSKHKVKVIGFTDQFLLYLRASDGLISKAGGVTMAEALACEIPIVIFSTVPGHEEHNSDYLTSEGAAIRTTRYEELPQMIEKVLYEASVHETLKSGARLLKKPEATSHIIEEILAR</sequence>
<evidence type="ECO:0000256" key="2">
    <source>
        <dbReference type="ARBA" id="ARBA00006962"/>
    </source>
</evidence>
<gene>
    <name evidence="7" type="ORF">SAMN05518684_10127</name>
</gene>
<reference evidence="8" key="1">
    <citation type="submission" date="2016-10" db="EMBL/GenBank/DDBJ databases">
        <authorList>
            <person name="Varghese N."/>
            <person name="Submissions S."/>
        </authorList>
    </citation>
    <scope>NUCLEOTIDE SEQUENCE [LARGE SCALE GENOMIC DNA]</scope>
    <source>
        <strain evidence="8">S9</strain>
    </source>
</reference>
<feature type="domain" description="Diacylglycerol glucosyltransferase N-terminal" evidence="6">
    <location>
        <begin position="16"/>
        <end position="178"/>
    </location>
</feature>
<comment type="subcellular location">
    <subcellularLocation>
        <location evidence="1">Membrane</location>
    </subcellularLocation>
</comment>
<evidence type="ECO:0000313" key="7">
    <source>
        <dbReference type="EMBL" id="SER40147.1"/>
    </source>
</evidence>
<evidence type="ECO:0000256" key="4">
    <source>
        <dbReference type="ARBA" id="ARBA00022679"/>
    </source>
</evidence>
<dbReference type="InterPro" id="IPR009695">
    <property type="entry name" value="Diacylglyc_glucosyltr_N"/>
</dbReference>
<dbReference type="GO" id="GO:0009247">
    <property type="term" value="P:glycolipid biosynthetic process"/>
    <property type="evidence" value="ECO:0007669"/>
    <property type="project" value="InterPro"/>
</dbReference>
<dbReference type="PANTHER" id="PTHR43025">
    <property type="entry name" value="MONOGALACTOSYLDIACYLGLYCEROL SYNTHASE"/>
    <property type="match status" value="1"/>
</dbReference>